<dbReference type="STRING" id="151549.A0A4C1T9S6"/>
<evidence type="ECO:0000256" key="3">
    <source>
        <dbReference type="ARBA" id="ARBA00023295"/>
    </source>
</evidence>
<accession>A0A4C1T9S6</accession>
<dbReference type="InterPro" id="IPR017853">
    <property type="entry name" value="GH"/>
</dbReference>
<keyword evidence="2" id="KW-0378">Hydrolase</keyword>
<dbReference type="AlphaFoldDB" id="A0A4C1T9S6"/>
<dbReference type="InterPro" id="IPR031330">
    <property type="entry name" value="Gly_Hdrlase_35_cat"/>
</dbReference>
<organism evidence="5 6">
    <name type="scientific">Eumeta variegata</name>
    <name type="common">Bagworm moth</name>
    <name type="synonym">Eumeta japonica</name>
    <dbReference type="NCBI Taxonomy" id="151549"/>
    <lineage>
        <taxon>Eukaryota</taxon>
        <taxon>Metazoa</taxon>
        <taxon>Ecdysozoa</taxon>
        <taxon>Arthropoda</taxon>
        <taxon>Hexapoda</taxon>
        <taxon>Insecta</taxon>
        <taxon>Pterygota</taxon>
        <taxon>Neoptera</taxon>
        <taxon>Endopterygota</taxon>
        <taxon>Lepidoptera</taxon>
        <taxon>Glossata</taxon>
        <taxon>Ditrysia</taxon>
        <taxon>Tineoidea</taxon>
        <taxon>Psychidae</taxon>
        <taxon>Oiketicinae</taxon>
        <taxon>Eumeta</taxon>
    </lineage>
</organism>
<dbReference type="GO" id="GO:0004553">
    <property type="term" value="F:hydrolase activity, hydrolyzing O-glycosyl compounds"/>
    <property type="evidence" value="ECO:0007669"/>
    <property type="project" value="InterPro"/>
</dbReference>
<dbReference type="InterPro" id="IPR001944">
    <property type="entry name" value="Glycoside_Hdrlase_35"/>
</dbReference>
<dbReference type="Gene3D" id="3.20.20.80">
    <property type="entry name" value="Glycosidases"/>
    <property type="match status" value="1"/>
</dbReference>
<dbReference type="PRINTS" id="PR00742">
    <property type="entry name" value="GLHYDRLASE35"/>
</dbReference>
<evidence type="ECO:0000259" key="4">
    <source>
        <dbReference type="Pfam" id="PF01301"/>
    </source>
</evidence>
<evidence type="ECO:0000256" key="2">
    <source>
        <dbReference type="ARBA" id="ARBA00022801"/>
    </source>
</evidence>
<reference evidence="5 6" key="1">
    <citation type="journal article" date="2019" name="Commun. Biol.">
        <title>The bagworm genome reveals a unique fibroin gene that provides high tensile strength.</title>
        <authorList>
            <person name="Kono N."/>
            <person name="Nakamura H."/>
            <person name="Ohtoshi R."/>
            <person name="Tomita M."/>
            <person name="Numata K."/>
            <person name="Arakawa K."/>
        </authorList>
    </citation>
    <scope>NUCLEOTIDE SEQUENCE [LARGE SCALE GENOMIC DNA]</scope>
</reference>
<dbReference type="Proteomes" id="UP000299102">
    <property type="component" value="Unassembled WGS sequence"/>
</dbReference>
<dbReference type="PROSITE" id="PS01182">
    <property type="entry name" value="GLYCOSYL_HYDROL_F35"/>
    <property type="match status" value="1"/>
</dbReference>
<evidence type="ECO:0000313" key="6">
    <source>
        <dbReference type="Proteomes" id="UP000299102"/>
    </source>
</evidence>
<gene>
    <name evidence="5" type="primary">Glb1</name>
    <name evidence="5" type="ORF">EVAR_5494_1</name>
</gene>
<dbReference type="InterPro" id="IPR019801">
    <property type="entry name" value="Glyco_hydro_35_CS"/>
</dbReference>
<feature type="domain" description="Glycoside hydrolase 35 catalytic" evidence="4">
    <location>
        <begin position="123"/>
        <end position="239"/>
    </location>
</feature>
<feature type="domain" description="Glycoside hydrolase 35 catalytic" evidence="4">
    <location>
        <begin position="11"/>
        <end position="102"/>
    </location>
</feature>
<dbReference type="SUPFAM" id="SSF51445">
    <property type="entry name" value="(Trans)glycosidases"/>
    <property type="match status" value="1"/>
</dbReference>
<sequence length="254" mass="28731">MSRNISIEGDSFMIDGKPLRIVSGSLHYFRVPAASWRDRLSKLRAAGLNAVSTYVEWSYHEPEERQYDFSGDRDLAQFIRLAAEEGLFVLLRPGPYICAERDLKDGQRDVVFCTCKNLRLCLQGGLPYWLLGKYPKIRLRTTDPNFISETETWMSKLFVDRLTPLLYGNGGPIILVQVENEYGSYGSERPYMERLRDILKEHAGDAALLYTTDGNWDAAIRSGRVPGALTTVDFGTGESLLEVGAILARSFRVY</sequence>
<evidence type="ECO:0000313" key="5">
    <source>
        <dbReference type="EMBL" id="GBP10925.1"/>
    </source>
</evidence>
<dbReference type="PANTHER" id="PTHR23421">
    <property type="entry name" value="BETA-GALACTOSIDASE RELATED"/>
    <property type="match status" value="1"/>
</dbReference>
<dbReference type="EMBL" id="BGZK01000043">
    <property type="protein sequence ID" value="GBP10925.1"/>
    <property type="molecule type" value="Genomic_DNA"/>
</dbReference>
<evidence type="ECO:0000256" key="1">
    <source>
        <dbReference type="ARBA" id="ARBA00009809"/>
    </source>
</evidence>
<dbReference type="GO" id="GO:0005975">
    <property type="term" value="P:carbohydrate metabolic process"/>
    <property type="evidence" value="ECO:0007669"/>
    <property type="project" value="InterPro"/>
</dbReference>
<protein>
    <submittedName>
        <fullName evidence="5">Beta-galactosidase</fullName>
    </submittedName>
</protein>
<comment type="similarity">
    <text evidence="1">Belongs to the glycosyl hydrolase 35 family.</text>
</comment>
<comment type="caution">
    <text evidence="5">The sequence shown here is derived from an EMBL/GenBank/DDBJ whole genome shotgun (WGS) entry which is preliminary data.</text>
</comment>
<proteinExistence type="inferred from homology"/>
<dbReference type="Pfam" id="PF01301">
    <property type="entry name" value="Glyco_hydro_35"/>
    <property type="match status" value="2"/>
</dbReference>
<dbReference type="OrthoDB" id="1657402at2759"/>
<name>A0A4C1T9S6_EUMVA</name>
<keyword evidence="6" id="KW-1185">Reference proteome</keyword>
<keyword evidence="3" id="KW-0326">Glycosidase</keyword>